<sequence>ANGIKEDISKFQQYINNLKSNGYEVIGYVRKSYGNEDKDTRIRLLQPMIDKMLEVFSCSLM</sequence>
<accession>A0A1X0QSR8</accession>
<gene>
    <name evidence="1" type="ORF">BCV72DRAFT_214558</name>
</gene>
<organism evidence="1">
    <name type="scientific">Rhizopus microsporus var. microsporus</name>
    <dbReference type="NCBI Taxonomy" id="86635"/>
    <lineage>
        <taxon>Eukaryota</taxon>
        <taxon>Fungi</taxon>
        <taxon>Fungi incertae sedis</taxon>
        <taxon>Mucoromycota</taxon>
        <taxon>Mucoromycotina</taxon>
        <taxon>Mucoromycetes</taxon>
        <taxon>Mucorales</taxon>
        <taxon>Mucorineae</taxon>
        <taxon>Rhizopodaceae</taxon>
        <taxon>Rhizopus</taxon>
    </lineage>
</organism>
<dbReference type="AlphaFoldDB" id="A0A1X0QSR8"/>
<protein>
    <submittedName>
        <fullName evidence="1">Uncharacterized protein</fullName>
    </submittedName>
</protein>
<feature type="non-terminal residue" evidence="1">
    <location>
        <position position="1"/>
    </location>
</feature>
<name>A0A1X0QSR8_RHIZD</name>
<dbReference type="OrthoDB" id="2277829at2759"/>
<dbReference type="VEuPathDB" id="FungiDB:BCV72DRAFT_214558"/>
<dbReference type="EMBL" id="KV922032">
    <property type="protein sequence ID" value="ORE02787.1"/>
    <property type="molecule type" value="Genomic_DNA"/>
</dbReference>
<proteinExistence type="predicted"/>
<evidence type="ECO:0000313" key="1">
    <source>
        <dbReference type="EMBL" id="ORE02787.1"/>
    </source>
</evidence>
<reference evidence="1" key="1">
    <citation type="journal article" date="2016" name="Proc. Natl. Acad. Sci. U.S.A.">
        <title>Lipid metabolic changes in an early divergent fungus govern the establishment of a mutualistic symbiosis with endobacteria.</title>
        <authorList>
            <person name="Lastovetsky O.A."/>
            <person name="Gaspar M.L."/>
            <person name="Mondo S.J."/>
            <person name="LaButti K.M."/>
            <person name="Sandor L."/>
            <person name="Grigoriev I.V."/>
            <person name="Henry S.A."/>
            <person name="Pawlowska T.E."/>
        </authorList>
    </citation>
    <scope>NUCLEOTIDE SEQUENCE [LARGE SCALE GENOMIC DNA]</scope>
    <source>
        <strain evidence="1">ATCC 52814</strain>
    </source>
</reference>
<dbReference type="Proteomes" id="UP000242414">
    <property type="component" value="Unassembled WGS sequence"/>
</dbReference>